<accession>A0A565AYS4</accession>
<reference evidence="1" key="1">
    <citation type="submission" date="2019-07" db="EMBL/GenBank/DDBJ databases">
        <authorList>
            <person name="Dittberner H."/>
        </authorList>
    </citation>
    <scope>NUCLEOTIDE SEQUENCE [LARGE SCALE GENOMIC DNA]</scope>
</reference>
<dbReference type="AlphaFoldDB" id="A0A565AYS4"/>
<comment type="caution">
    <text evidence="1">The sequence shown here is derived from an EMBL/GenBank/DDBJ whole genome shotgun (WGS) entry which is preliminary data.</text>
</comment>
<proteinExistence type="predicted"/>
<protein>
    <submittedName>
        <fullName evidence="1">Uncharacterized protein</fullName>
    </submittedName>
</protein>
<dbReference type="EMBL" id="CABITT030000002">
    <property type="protein sequence ID" value="VVA94223.1"/>
    <property type="molecule type" value="Genomic_DNA"/>
</dbReference>
<name>A0A565AYS4_9BRAS</name>
<evidence type="ECO:0000313" key="1">
    <source>
        <dbReference type="EMBL" id="VVA94223.1"/>
    </source>
</evidence>
<evidence type="ECO:0000313" key="2">
    <source>
        <dbReference type="Proteomes" id="UP000489600"/>
    </source>
</evidence>
<keyword evidence="2" id="KW-1185">Reference proteome</keyword>
<dbReference type="Proteomes" id="UP000489600">
    <property type="component" value="Unassembled WGS sequence"/>
</dbReference>
<gene>
    <name evidence="1" type="ORF">ANE_LOCUS4668</name>
</gene>
<sequence length="69" mass="7818">MKNENGQQSNAIPTTEVLHQSVDSVSLDNPNSPALTLIPVNEDQNTEVHLNWYPCIWNPLMLDKPFLNM</sequence>
<organism evidence="1 2">
    <name type="scientific">Arabis nemorensis</name>
    <dbReference type="NCBI Taxonomy" id="586526"/>
    <lineage>
        <taxon>Eukaryota</taxon>
        <taxon>Viridiplantae</taxon>
        <taxon>Streptophyta</taxon>
        <taxon>Embryophyta</taxon>
        <taxon>Tracheophyta</taxon>
        <taxon>Spermatophyta</taxon>
        <taxon>Magnoliopsida</taxon>
        <taxon>eudicotyledons</taxon>
        <taxon>Gunneridae</taxon>
        <taxon>Pentapetalae</taxon>
        <taxon>rosids</taxon>
        <taxon>malvids</taxon>
        <taxon>Brassicales</taxon>
        <taxon>Brassicaceae</taxon>
        <taxon>Arabideae</taxon>
        <taxon>Arabis</taxon>
    </lineage>
</organism>